<evidence type="ECO:0000313" key="1">
    <source>
        <dbReference type="EMBL" id="GFE54953.1"/>
    </source>
</evidence>
<dbReference type="AlphaFoldDB" id="A0A9W5TBU6"/>
<name>A0A9W5TBU6_BABOV</name>
<dbReference type="EMBL" id="BLIY01000017">
    <property type="protein sequence ID" value="GFE54953.1"/>
    <property type="molecule type" value="Genomic_DNA"/>
</dbReference>
<evidence type="ECO:0000313" key="2">
    <source>
        <dbReference type="Proteomes" id="UP001057455"/>
    </source>
</evidence>
<keyword evidence="2" id="KW-1185">Reference proteome</keyword>
<protein>
    <submittedName>
        <fullName evidence="1">Uncharacterized protein</fullName>
    </submittedName>
</protein>
<comment type="caution">
    <text evidence="1">The sequence shown here is derived from an EMBL/GenBank/DDBJ whole genome shotgun (WGS) entry which is preliminary data.</text>
</comment>
<gene>
    <name evidence="1" type="ORF">BaOVIS_023570</name>
</gene>
<proteinExistence type="predicted"/>
<organism evidence="1 2">
    <name type="scientific">Babesia ovis</name>
    <dbReference type="NCBI Taxonomy" id="5869"/>
    <lineage>
        <taxon>Eukaryota</taxon>
        <taxon>Sar</taxon>
        <taxon>Alveolata</taxon>
        <taxon>Apicomplexa</taxon>
        <taxon>Aconoidasida</taxon>
        <taxon>Piroplasmida</taxon>
        <taxon>Babesiidae</taxon>
        <taxon>Babesia</taxon>
    </lineage>
</organism>
<dbReference type="Proteomes" id="UP001057455">
    <property type="component" value="Unassembled WGS sequence"/>
</dbReference>
<accession>A0A9W5TBU6</accession>
<reference evidence="1" key="1">
    <citation type="submission" date="2019-12" db="EMBL/GenBank/DDBJ databases">
        <title>Genome sequence of Babesia ovis.</title>
        <authorList>
            <person name="Yamagishi J."/>
            <person name="Sevinc F."/>
            <person name="Xuan X."/>
        </authorList>
    </citation>
    <scope>NUCLEOTIDE SEQUENCE</scope>
    <source>
        <strain evidence="1">Selcuk</strain>
    </source>
</reference>
<sequence>MTAAPSEDKPPRMIGLVDPSLLLIVAPAASCPSTVVVKQPTIIDRISSNGSWSRDTIQPAECHTSLHIYVVSFHFVPFVVNNFESNAEPVARCAARKMQCTVGFYFTT</sequence>